<reference evidence="1 2" key="2">
    <citation type="journal article" date="2022" name="Mol. Ecol. Resour.">
        <title>The genomes of chicory, endive, great burdock and yacon provide insights into Asteraceae paleo-polyploidization history and plant inulin production.</title>
        <authorList>
            <person name="Fan W."/>
            <person name="Wang S."/>
            <person name="Wang H."/>
            <person name="Wang A."/>
            <person name="Jiang F."/>
            <person name="Liu H."/>
            <person name="Zhao H."/>
            <person name="Xu D."/>
            <person name="Zhang Y."/>
        </authorList>
    </citation>
    <scope>NUCLEOTIDE SEQUENCE [LARGE SCALE GENOMIC DNA]</scope>
    <source>
        <strain evidence="2">cv. Yunnan</strain>
        <tissue evidence="1">Leaves</tissue>
    </source>
</reference>
<sequence length="243" mass="27025">MGLLQAGLSKFSPMTYGIKFFNPLQAMCYAHCFFRAFSSIPVIIYAFLPQLTLINSLPIFPKVSDPWFSVYAFLFLGSHGKDFLDHALAGSVFKKCWNSRRMSLILGCSSFPFSIIDWFLTSIGLSTCELNVTSKVLDSELSKRYEKGVFEFGVESPLLLMISVTAMVNLFAFLVGIRKVLIDSEKFEALFVQVFIAGFGVVNSWPVYEGMVLRSDKGKVPTTITLKSICVALVLCLGFSSAF</sequence>
<evidence type="ECO:0000313" key="1">
    <source>
        <dbReference type="EMBL" id="KAI3812823.1"/>
    </source>
</evidence>
<organism evidence="1 2">
    <name type="scientific">Smallanthus sonchifolius</name>
    <dbReference type="NCBI Taxonomy" id="185202"/>
    <lineage>
        <taxon>Eukaryota</taxon>
        <taxon>Viridiplantae</taxon>
        <taxon>Streptophyta</taxon>
        <taxon>Embryophyta</taxon>
        <taxon>Tracheophyta</taxon>
        <taxon>Spermatophyta</taxon>
        <taxon>Magnoliopsida</taxon>
        <taxon>eudicotyledons</taxon>
        <taxon>Gunneridae</taxon>
        <taxon>Pentapetalae</taxon>
        <taxon>asterids</taxon>
        <taxon>campanulids</taxon>
        <taxon>Asterales</taxon>
        <taxon>Asteraceae</taxon>
        <taxon>Asteroideae</taxon>
        <taxon>Heliantheae alliance</taxon>
        <taxon>Millerieae</taxon>
        <taxon>Smallanthus</taxon>
    </lineage>
</organism>
<protein>
    <submittedName>
        <fullName evidence="1">Uncharacterized protein</fullName>
    </submittedName>
</protein>
<keyword evidence="2" id="KW-1185">Reference proteome</keyword>
<name>A0ACB9IZC8_9ASTR</name>
<accession>A0ACB9IZC8</accession>
<comment type="caution">
    <text evidence="1">The sequence shown here is derived from an EMBL/GenBank/DDBJ whole genome shotgun (WGS) entry which is preliminary data.</text>
</comment>
<reference evidence="2" key="1">
    <citation type="journal article" date="2022" name="Mol. Ecol. Resour.">
        <title>The genomes of chicory, endive, great burdock and yacon provide insights into Asteraceae palaeo-polyploidization history and plant inulin production.</title>
        <authorList>
            <person name="Fan W."/>
            <person name="Wang S."/>
            <person name="Wang H."/>
            <person name="Wang A."/>
            <person name="Jiang F."/>
            <person name="Liu H."/>
            <person name="Zhao H."/>
            <person name="Xu D."/>
            <person name="Zhang Y."/>
        </authorList>
    </citation>
    <scope>NUCLEOTIDE SEQUENCE [LARGE SCALE GENOMIC DNA]</scope>
    <source>
        <strain evidence="2">cv. Yunnan</strain>
    </source>
</reference>
<evidence type="ECO:0000313" key="2">
    <source>
        <dbReference type="Proteomes" id="UP001056120"/>
    </source>
</evidence>
<dbReference type="EMBL" id="CM042023">
    <property type="protein sequence ID" value="KAI3812823.1"/>
    <property type="molecule type" value="Genomic_DNA"/>
</dbReference>
<gene>
    <name evidence="1" type="ORF">L1987_17535</name>
</gene>
<proteinExistence type="predicted"/>
<dbReference type="Proteomes" id="UP001056120">
    <property type="component" value="Linkage Group LG06"/>
</dbReference>